<organism evidence="1 2">
    <name type="scientific">Listeria booriae</name>
    <dbReference type="NCBI Taxonomy" id="1552123"/>
    <lineage>
        <taxon>Bacteria</taxon>
        <taxon>Bacillati</taxon>
        <taxon>Bacillota</taxon>
        <taxon>Bacilli</taxon>
        <taxon>Bacillales</taxon>
        <taxon>Listeriaceae</taxon>
        <taxon>Listeria</taxon>
    </lineage>
</organism>
<evidence type="ECO:0000313" key="1">
    <source>
        <dbReference type="EMBL" id="KGL42861.1"/>
    </source>
</evidence>
<name>A0A099WDY5_9LIST</name>
<dbReference type="OrthoDB" id="2425044at2"/>
<sequence length="216" mass="25401">MILRGIRIFSDEYNPNEKLEEVFHIQAESMCSMFSSFVYEKKIRTSVTVINIECRSTNALERTIEIDGFLDVCVHYDVKNFAKFSEQQKKEIQLEIIMLGLKKACEHLSLEYAPFEEIQKQIISLNYNHCFIWKKPKFSPNRKRKVFVKVDWGIYKIDLMLVIEGRNGTILLQRAVPINHPGTMGLDILGELKWLDNDTVELKHRYIKSEVYTFTL</sequence>
<proteinExistence type="predicted"/>
<dbReference type="Proteomes" id="UP000029844">
    <property type="component" value="Unassembled WGS sequence"/>
</dbReference>
<keyword evidence="2" id="KW-1185">Reference proteome</keyword>
<comment type="caution">
    <text evidence="1">The sequence shown here is derived from an EMBL/GenBank/DDBJ whole genome shotgun (WGS) entry which is preliminary data.</text>
</comment>
<dbReference type="GeneID" id="58716795"/>
<reference evidence="1 2" key="1">
    <citation type="submission" date="2014-05" db="EMBL/GenBank/DDBJ databases">
        <title>Novel Listeriaceae from food processing environments.</title>
        <authorList>
            <person name="den Bakker H.C."/>
        </authorList>
    </citation>
    <scope>NUCLEOTIDE SEQUENCE [LARGE SCALE GENOMIC DNA]</scope>
    <source>
        <strain evidence="1 2">FSL A5-0281</strain>
    </source>
</reference>
<gene>
    <name evidence="1" type="ORF">EP57_05240</name>
</gene>
<dbReference type="EMBL" id="JNFA01000011">
    <property type="protein sequence ID" value="KGL42861.1"/>
    <property type="molecule type" value="Genomic_DNA"/>
</dbReference>
<accession>A0A099WDY5</accession>
<protein>
    <submittedName>
        <fullName evidence="1">Uncharacterized protein</fullName>
    </submittedName>
</protein>
<dbReference type="RefSeq" id="WP_036084762.1">
    <property type="nucleotide sequence ID" value="NZ_CBCSHQ010000001.1"/>
</dbReference>
<dbReference type="STRING" id="1552123.EP57_05240"/>
<evidence type="ECO:0000313" key="2">
    <source>
        <dbReference type="Proteomes" id="UP000029844"/>
    </source>
</evidence>
<dbReference type="AlphaFoldDB" id="A0A099WDY5"/>